<gene>
    <name evidence="2" type="ORF">A3A90_01055</name>
</gene>
<name>A0A1G2U0F3_9BACT</name>
<evidence type="ECO:0000256" key="1">
    <source>
        <dbReference type="SAM" id="Phobius"/>
    </source>
</evidence>
<keyword evidence="1" id="KW-0472">Membrane</keyword>
<dbReference type="AlphaFoldDB" id="A0A1G2U0F3"/>
<evidence type="ECO:0008006" key="4">
    <source>
        <dbReference type="Google" id="ProtNLM"/>
    </source>
</evidence>
<dbReference type="EMBL" id="MHWA01000004">
    <property type="protein sequence ID" value="OHB02370.1"/>
    <property type="molecule type" value="Genomic_DNA"/>
</dbReference>
<accession>A0A1G2U0F3</accession>
<organism evidence="2 3">
    <name type="scientific">Candidatus Zambryskibacteria bacterium RIFCSPLOWO2_01_FULL_35_19</name>
    <dbReference type="NCBI Taxonomy" id="1802757"/>
    <lineage>
        <taxon>Bacteria</taxon>
        <taxon>Candidatus Zambryskiibacteriota</taxon>
    </lineage>
</organism>
<keyword evidence="1" id="KW-1133">Transmembrane helix</keyword>
<sequence length="177" mass="18940">MLAIFLTIKKHINNRGISLIETVLYITLLILIMGVVVQTLVSMGGVYKNIKLTRELESSGAIAMESMLRDIRNAKSVVVGSSVLGTSPGVLKLSGIDEFLNVYDVIYDGTSGSILISKNSATPTALTSSVEVSNLIFTYVSNANSEGVRIELEVSGTIGAVSKSKHFYGFAVLRGSY</sequence>
<evidence type="ECO:0000313" key="2">
    <source>
        <dbReference type="EMBL" id="OHB02370.1"/>
    </source>
</evidence>
<reference evidence="2 3" key="1">
    <citation type="journal article" date="2016" name="Nat. Commun.">
        <title>Thousands of microbial genomes shed light on interconnected biogeochemical processes in an aquifer system.</title>
        <authorList>
            <person name="Anantharaman K."/>
            <person name="Brown C.T."/>
            <person name="Hug L.A."/>
            <person name="Sharon I."/>
            <person name="Castelle C.J."/>
            <person name="Probst A.J."/>
            <person name="Thomas B.C."/>
            <person name="Singh A."/>
            <person name="Wilkins M.J."/>
            <person name="Karaoz U."/>
            <person name="Brodie E.L."/>
            <person name="Williams K.H."/>
            <person name="Hubbard S.S."/>
            <person name="Banfield J.F."/>
        </authorList>
    </citation>
    <scope>NUCLEOTIDE SEQUENCE [LARGE SCALE GENOMIC DNA]</scope>
</reference>
<feature type="transmembrane region" description="Helical" evidence="1">
    <location>
        <begin position="23"/>
        <end position="47"/>
    </location>
</feature>
<evidence type="ECO:0000313" key="3">
    <source>
        <dbReference type="Proteomes" id="UP000178404"/>
    </source>
</evidence>
<proteinExistence type="predicted"/>
<comment type="caution">
    <text evidence="2">The sequence shown here is derived from an EMBL/GenBank/DDBJ whole genome shotgun (WGS) entry which is preliminary data.</text>
</comment>
<dbReference type="Proteomes" id="UP000178404">
    <property type="component" value="Unassembled WGS sequence"/>
</dbReference>
<keyword evidence="1" id="KW-0812">Transmembrane</keyword>
<protein>
    <recommendedName>
        <fullName evidence="4">Type 4 fimbrial biogenesis protein PilX N-terminal domain-containing protein</fullName>
    </recommendedName>
</protein>